<reference evidence="17" key="1">
    <citation type="journal article" date="2019" name="Int. J. Syst. Evol. Microbiol.">
        <title>The Global Catalogue of Microorganisms (GCM) 10K type strain sequencing project: providing services to taxonomists for standard genome sequencing and annotation.</title>
        <authorList>
            <consortium name="The Broad Institute Genomics Platform"/>
            <consortium name="The Broad Institute Genome Sequencing Center for Infectious Disease"/>
            <person name="Wu L."/>
            <person name="Ma J."/>
        </authorList>
    </citation>
    <scope>NUCLEOTIDE SEQUENCE [LARGE SCALE GENOMIC DNA]</scope>
    <source>
        <strain evidence="17">JCM 18014</strain>
    </source>
</reference>
<dbReference type="SUPFAM" id="SSF81342">
    <property type="entry name" value="Transmembrane di-heme cytochromes"/>
    <property type="match status" value="1"/>
</dbReference>
<dbReference type="Pfam" id="PF01292">
    <property type="entry name" value="Ni_hydr_CYTB"/>
    <property type="match status" value="1"/>
</dbReference>
<keyword evidence="11 14" id="KW-0472">Membrane</keyword>
<feature type="transmembrane region" description="Helical" evidence="14">
    <location>
        <begin position="74"/>
        <end position="97"/>
    </location>
</feature>
<name>A0ABP9KM96_9SPHN</name>
<evidence type="ECO:0000256" key="7">
    <source>
        <dbReference type="ARBA" id="ARBA00022723"/>
    </source>
</evidence>
<evidence type="ECO:0000259" key="15">
    <source>
        <dbReference type="SMART" id="SM00867"/>
    </source>
</evidence>
<keyword evidence="10" id="KW-0408">Iron</keyword>
<keyword evidence="8" id="KW-0249">Electron transport</keyword>
<keyword evidence="3" id="KW-0813">Transport</keyword>
<gene>
    <name evidence="16" type="ORF">GCM10023208_26580</name>
</gene>
<evidence type="ECO:0000256" key="11">
    <source>
        <dbReference type="ARBA" id="ARBA00023136"/>
    </source>
</evidence>
<evidence type="ECO:0000313" key="16">
    <source>
        <dbReference type="EMBL" id="GAA5059350.1"/>
    </source>
</evidence>
<keyword evidence="5" id="KW-0349">Heme</keyword>
<comment type="subcellular location">
    <subcellularLocation>
        <location evidence="2">Cell membrane</location>
        <topology evidence="2">Multi-pass membrane protein</topology>
    </subcellularLocation>
</comment>
<keyword evidence="17" id="KW-1185">Reference proteome</keyword>
<sequence length="423" mass="44222">MQAVERYSTGAIILHWLIALLLAGEIALGFAMPKDASGFAEYQLHKSIGITILALSLVRLGWRVTHPRPASLEGGATGVLAGAVHLGFYVFMIAMPLTGWALVSTDPLDVPTILYGVVPLPHLPLGEGLNNLAKNAHEWLAWGGVALFVLHVAGALRHHFLLNDNLLARMTFDGKAGRALGAGGAIVAVGLITLFSVGGDAPEESTRPEQAEVALADARVVGEASGDVKDDESEVETPVEEEATPTEDVDEAEAEPETAAAEPSSWAIQPGGSLRFTATNSGAALNGSFANWSGDIAMDPEAPQSAEITIRVDLASATLGDATQDNMLRGGDFFDTASFPQAVWRSTAVRRVSGNRYEADGTLSLKGVSRSQRITFTLQGSGNRRSVQGSATIDRNAFSVGTGSSAEGLAGAVEVSFAFDATS</sequence>
<dbReference type="Proteomes" id="UP001500518">
    <property type="component" value="Unassembled WGS sequence"/>
</dbReference>
<protein>
    <recommendedName>
        <fullName evidence="15">Lipid/polyisoprenoid-binding YceI-like domain-containing protein</fullName>
    </recommendedName>
</protein>
<evidence type="ECO:0000256" key="3">
    <source>
        <dbReference type="ARBA" id="ARBA00022448"/>
    </source>
</evidence>
<evidence type="ECO:0000256" key="10">
    <source>
        <dbReference type="ARBA" id="ARBA00023004"/>
    </source>
</evidence>
<dbReference type="Gene3D" id="2.40.128.110">
    <property type="entry name" value="Lipid/polyisoprenoid-binding, YceI-like"/>
    <property type="match status" value="1"/>
</dbReference>
<keyword evidence="9 14" id="KW-1133">Transmembrane helix</keyword>
<dbReference type="Pfam" id="PF04264">
    <property type="entry name" value="YceI"/>
    <property type="match status" value="1"/>
</dbReference>
<dbReference type="Gene3D" id="1.20.950.20">
    <property type="entry name" value="Transmembrane di-heme cytochromes, Chain C"/>
    <property type="match status" value="2"/>
</dbReference>
<dbReference type="InterPro" id="IPR011577">
    <property type="entry name" value="Cyt_b561_bac/Ni-Hgenase"/>
</dbReference>
<evidence type="ECO:0000256" key="14">
    <source>
        <dbReference type="SAM" id="Phobius"/>
    </source>
</evidence>
<evidence type="ECO:0000256" key="8">
    <source>
        <dbReference type="ARBA" id="ARBA00022982"/>
    </source>
</evidence>
<dbReference type="SUPFAM" id="SSF101874">
    <property type="entry name" value="YceI-like"/>
    <property type="match status" value="1"/>
</dbReference>
<evidence type="ECO:0000256" key="1">
    <source>
        <dbReference type="ARBA" id="ARBA00001970"/>
    </source>
</evidence>
<dbReference type="PANTHER" id="PTHR30529">
    <property type="entry name" value="CYTOCHROME B561"/>
    <property type="match status" value="1"/>
</dbReference>
<comment type="similarity">
    <text evidence="12">Belongs to the cytochrome b561 family.</text>
</comment>
<dbReference type="EMBL" id="BAABHV010000021">
    <property type="protein sequence ID" value="GAA5059350.1"/>
    <property type="molecule type" value="Genomic_DNA"/>
</dbReference>
<feature type="transmembrane region" description="Helical" evidence="14">
    <location>
        <begin position="179"/>
        <end position="198"/>
    </location>
</feature>
<feature type="compositionally biased region" description="Acidic residues" evidence="13">
    <location>
        <begin position="229"/>
        <end position="256"/>
    </location>
</feature>
<dbReference type="InterPro" id="IPR052168">
    <property type="entry name" value="Cytochrome_b561_oxidase"/>
</dbReference>
<organism evidence="16 17">
    <name type="scientific">Erythrobacter westpacificensis</name>
    <dbReference type="NCBI Taxonomy" id="1055231"/>
    <lineage>
        <taxon>Bacteria</taxon>
        <taxon>Pseudomonadati</taxon>
        <taxon>Pseudomonadota</taxon>
        <taxon>Alphaproteobacteria</taxon>
        <taxon>Sphingomonadales</taxon>
        <taxon>Erythrobacteraceae</taxon>
        <taxon>Erythrobacter/Porphyrobacter group</taxon>
        <taxon>Erythrobacter</taxon>
    </lineage>
</organism>
<feature type="transmembrane region" description="Helical" evidence="14">
    <location>
        <begin position="44"/>
        <end position="62"/>
    </location>
</feature>
<dbReference type="InterPro" id="IPR016174">
    <property type="entry name" value="Di-haem_cyt_TM"/>
</dbReference>
<evidence type="ECO:0000313" key="17">
    <source>
        <dbReference type="Proteomes" id="UP001500518"/>
    </source>
</evidence>
<feature type="region of interest" description="Disordered" evidence="13">
    <location>
        <begin position="223"/>
        <end position="272"/>
    </location>
</feature>
<feature type="transmembrane region" description="Helical" evidence="14">
    <location>
        <begin position="12"/>
        <end position="32"/>
    </location>
</feature>
<evidence type="ECO:0000256" key="13">
    <source>
        <dbReference type="SAM" id="MobiDB-lite"/>
    </source>
</evidence>
<keyword evidence="7" id="KW-0479">Metal-binding</keyword>
<comment type="cofactor">
    <cofactor evidence="1">
        <name>heme b</name>
        <dbReference type="ChEBI" id="CHEBI:60344"/>
    </cofactor>
</comment>
<evidence type="ECO:0000256" key="4">
    <source>
        <dbReference type="ARBA" id="ARBA00022475"/>
    </source>
</evidence>
<proteinExistence type="inferred from homology"/>
<evidence type="ECO:0000256" key="9">
    <source>
        <dbReference type="ARBA" id="ARBA00022989"/>
    </source>
</evidence>
<keyword evidence="4" id="KW-1003">Cell membrane</keyword>
<evidence type="ECO:0000256" key="12">
    <source>
        <dbReference type="ARBA" id="ARBA00037975"/>
    </source>
</evidence>
<feature type="transmembrane region" description="Helical" evidence="14">
    <location>
        <begin position="139"/>
        <end position="158"/>
    </location>
</feature>
<keyword evidence="6 14" id="KW-0812">Transmembrane</keyword>
<feature type="domain" description="Lipid/polyisoprenoid-binding YceI-like" evidence="15">
    <location>
        <begin position="265"/>
        <end position="422"/>
    </location>
</feature>
<evidence type="ECO:0000256" key="5">
    <source>
        <dbReference type="ARBA" id="ARBA00022617"/>
    </source>
</evidence>
<dbReference type="SMART" id="SM00867">
    <property type="entry name" value="YceI"/>
    <property type="match status" value="1"/>
</dbReference>
<comment type="caution">
    <text evidence="16">The sequence shown here is derived from an EMBL/GenBank/DDBJ whole genome shotgun (WGS) entry which is preliminary data.</text>
</comment>
<evidence type="ECO:0000256" key="6">
    <source>
        <dbReference type="ARBA" id="ARBA00022692"/>
    </source>
</evidence>
<accession>A0ABP9KM96</accession>
<dbReference type="InterPro" id="IPR036761">
    <property type="entry name" value="TTHA0802/YceI-like_sf"/>
</dbReference>
<evidence type="ECO:0000256" key="2">
    <source>
        <dbReference type="ARBA" id="ARBA00004651"/>
    </source>
</evidence>
<dbReference type="InterPro" id="IPR007372">
    <property type="entry name" value="Lipid/polyisoprenoid-bd_YceI"/>
</dbReference>
<dbReference type="PANTHER" id="PTHR30529:SF1">
    <property type="entry name" value="CYTOCHROME B561 HOMOLOG 2"/>
    <property type="match status" value="1"/>
</dbReference>